<dbReference type="PANTHER" id="PTHR12993">
    <property type="entry name" value="N-ACETYLGLUCOSAMINYL-PHOSPHATIDYLINOSITOL DE-N-ACETYLASE-RELATED"/>
    <property type="match status" value="1"/>
</dbReference>
<dbReference type="Pfam" id="PF02585">
    <property type="entry name" value="PIG-L"/>
    <property type="match status" value="1"/>
</dbReference>
<dbReference type="AlphaFoldDB" id="A0A382IHA7"/>
<dbReference type="GO" id="GO:0016811">
    <property type="term" value="F:hydrolase activity, acting on carbon-nitrogen (but not peptide) bonds, in linear amides"/>
    <property type="evidence" value="ECO:0007669"/>
    <property type="project" value="TreeGrafter"/>
</dbReference>
<dbReference type="InterPro" id="IPR024078">
    <property type="entry name" value="LmbE-like_dom_sf"/>
</dbReference>
<dbReference type="InterPro" id="IPR003737">
    <property type="entry name" value="GlcNAc_PI_deacetylase-related"/>
</dbReference>
<sequence length="221" mass="25047">MKVLVIAPHMDDEVLGCGGTIIRHVDSGDHVTVCIVANRAYNHKYDQNLIEQEKGCCKKAKEILSYQDLIFLDLYDEKLDQSQIDIIIPLEEVVTKCKPEVVYAPHRGDLNQDHRAVFEAARVVCRPNAGHRVTTLRAFEVPSSTDQVPEALEWPFFPNYYVNVKSSLEQKIEAMACYSKESKPFPHPRSAEGLRVYAQKRGMEVGVEAAEAFVVLRDNWS</sequence>
<dbReference type="EMBL" id="UINC01067216">
    <property type="protein sequence ID" value="SVB98669.1"/>
    <property type="molecule type" value="Genomic_DNA"/>
</dbReference>
<dbReference type="SUPFAM" id="SSF102588">
    <property type="entry name" value="LmbE-like"/>
    <property type="match status" value="1"/>
</dbReference>
<evidence type="ECO:0000313" key="1">
    <source>
        <dbReference type="EMBL" id="SVB98669.1"/>
    </source>
</evidence>
<protein>
    <recommendedName>
        <fullName evidence="2">PIG-L family deacetylase</fullName>
    </recommendedName>
</protein>
<accession>A0A382IHA7</accession>
<gene>
    <name evidence="1" type="ORF">METZ01_LOCUS251523</name>
</gene>
<dbReference type="PANTHER" id="PTHR12993:SF11">
    <property type="entry name" value="N-ACETYLGLUCOSAMINYL-PHOSPHATIDYLINOSITOL DE-N-ACETYLASE"/>
    <property type="match status" value="1"/>
</dbReference>
<reference evidence="1" key="1">
    <citation type="submission" date="2018-05" db="EMBL/GenBank/DDBJ databases">
        <authorList>
            <person name="Lanie J.A."/>
            <person name="Ng W.-L."/>
            <person name="Kazmierczak K.M."/>
            <person name="Andrzejewski T.M."/>
            <person name="Davidsen T.M."/>
            <person name="Wayne K.J."/>
            <person name="Tettelin H."/>
            <person name="Glass J.I."/>
            <person name="Rusch D."/>
            <person name="Podicherti R."/>
            <person name="Tsui H.-C.T."/>
            <person name="Winkler M.E."/>
        </authorList>
    </citation>
    <scope>NUCLEOTIDE SEQUENCE</scope>
</reference>
<proteinExistence type="predicted"/>
<organism evidence="1">
    <name type="scientific">marine metagenome</name>
    <dbReference type="NCBI Taxonomy" id="408172"/>
    <lineage>
        <taxon>unclassified sequences</taxon>
        <taxon>metagenomes</taxon>
        <taxon>ecological metagenomes</taxon>
    </lineage>
</organism>
<dbReference type="Gene3D" id="3.40.50.10320">
    <property type="entry name" value="LmbE-like"/>
    <property type="match status" value="1"/>
</dbReference>
<evidence type="ECO:0008006" key="2">
    <source>
        <dbReference type="Google" id="ProtNLM"/>
    </source>
</evidence>
<name>A0A382IHA7_9ZZZZ</name>